<keyword evidence="4 7" id="KW-0812">Transmembrane</keyword>
<feature type="transmembrane region" description="Helical" evidence="7">
    <location>
        <begin position="223"/>
        <end position="244"/>
    </location>
</feature>
<keyword evidence="11" id="KW-1185">Reference proteome</keyword>
<keyword evidence="10" id="KW-0378">Hydrolase</keyword>
<feature type="transmembrane region" description="Helical" evidence="7">
    <location>
        <begin position="273"/>
        <end position="294"/>
    </location>
</feature>
<protein>
    <submittedName>
        <fullName evidence="10">Type 4 prepilin peptidase 1 (EC:3.4.23.43). Aspartic peptidase. MEROPS family A24A</fullName>
        <ecNumber evidence="10">2.1.1.-</ecNumber>
        <ecNumber evidence="10">3.4.23.43</ecNumber>
    </submittedName>
</protein>
<feature type="domain" description="Prepilin peptidase A24 N-terminal" evidence="9">
    <location>
        <begin position="16"/>
        <end position="99"/>
    </location>
</feature>
<dbReference type="PANTHER" id="PTHR30487">
    <property type="entry name" value="TYPE 4 PREPILIN-LIKE PROTEINS LEADER PEPTIDE-PROCESSING ENZYME"/>
    <property type="match status" value="1"/>
</dbReference>
<sequence length="354" mass="39495">MIFVPLWFLGGVAFLCGITIGSFLNAVIYRLPKGLSLLEPRFSICPHCRHRLGALDLIPLFSFLILRCRCRYCGKPIAWRYFGVELLTGVLFTLVVLRFMEEGALICLALLAYTAVLIPVFFIDLATFTIPDTLNILLFCIPIGLELVEWGRHATIHPFVGGWLPVSIWGAVIGTLLFGSIRILGWLWKGVEAMGLGDVLLGRGMGAMLALQVTHSENPLRLLPVWVVLSCLAGLIVGPVLIYLRRHRSSNHQEELALAEGEQDGEHVSPAGYLLHEVWAIVWCLILGDLWAYLGDLWKRWRGEKVVQENPAAEDWVPAPTAIPFGPFLVIGFFLTLFWGNALVNAYLAYAFSR</sequence>
<keyword evidence="6 7" id="KW-0472">Membrane</keyword>
<feature type="transmembrane region" description="Helical" evidence="7">
    <location>
        <begin position="78"/>
        <end position="97"/>
    </location>
</feature>
<evidence type="ECO:0000256" key="4">
    <source>
        <dbReference type="ARBA" id="ARBA00022692"/>
    </source>
</evidence>
<dbReference type="InterPro" id="IPR010627">
    <property type="entry name" value="Prepilin_pept_A24_N"/>
</dbReference>
<dbReference type="HOGENOM" id="CLU_057101_0_1_0"/>
<dbReference type="PATRIC" id="fig|1303518.3.peg.1210"/>
<feature type="transmembrane region" description="Helical" evidence="7">
    <location>
        <begin position="104"/>
        <end position="122"/>
    </location>
</feature>
<dbReference type="KEGG" id="ccz:CCALI_01188"/>
<evidence type="ECO:0000256" key="3">
    <source>
        <dbReference type="ARBA" id="ARBA00022475"/>
    </source>
</evidence>
<dbReference type="AlphaFoldDB" id="S0EXH8"/>
<evidence type="ECO:0000259" key="8">
    <source>
        <dbReference type="Pfam" id="PF01478"/>
    </source>
</evidence>
<dbReference type="InterPro" id="IPR050882">
    <property type="entry name" value="Prepilin_peptidase/N-MTase"/>
</dbReference>
<feature type="transmembrane region" description="Helical" evidence="7">
    <location>
        <begin position="163"/>
        <end position="188"/>
    </location>
</feature>
<dbReference type="EC" id="2.1.1.-" evidence="10"/>
<keyword evidence="5 7" id="KW-1133">Transmembrane helix</keyword>
<comment type="similarity">
    <text evidence="2">Belongs to the peptidase A24 family.</text>
</comment>
<evidence type="ECO:0000256" key="6">
    <source>
        <dbReference type="ARBA" id="ARBA00023136"/>
    </source>
</evidence>
<evidence type="ECO:0000256" key="5">
    <source>
        <dbReference type="ARBA" id="ARBA00022989"/>
    </source>
</evidence>
<keyword evidence="3" id="KW-1003">Cell membrane</keyword>
<keyword evidence="10" id="KW-0489">Methyltransferase</keyword>
<evidence type="ECO:0000256" key="2">
    <source>
        <dbReference type="ARBA" id="ARBA00005801"/>
    </source>
</evidence>
<evidence type="ECO:0000313" key="10">
    <source>
        <dbReference type="EMBL" id="CCW35007.1"/>
    </source>
</evidence>
<dbReference type="GO" id="GO:0008168">
    <property type="term" value="F:methyltransferase activity"/>
    <property type="evidence" value="ECO:0007669"/>
    <property type="project" value="UniProtKB-KW"/>
</dbReference>
<dbReference type="PANTHER" id="PTHR30487:SF0">
    <property type="entry name" value="PREPILIN LEADER PEPTIDASE_N-METHYLTRANSFERASE-RELATED"/>
    <property type="match status" value="1"/>
</dbReference>
<gene>
    <name evidence="10" type="ORF">CCALI_01188</name>
</gene>
<evidence type="ECO:0000259" key="9">
    <source>
        <dbReference type="Pfam" id="PF06750"/>
    </source>
</evidence>
<feature type="transmembrane region" description="Helical" evidence="7">
    <location>
        <begin position="134"/>
        <end position="151"/>
    </location>
</feature>
<dbReference type="InParanoid" id="S0EXH8"/>
<keyword evidence="10" id="KW-0808">Transferase</keyword>
<dbReference type="GO" id="GO:0004190">
    <property type="term" value="F:aspartic-type endopeptidase activity"/>
    <property type="evidence" value="ECO:0007669"/>
    <property type="project" value="UniProtKB-EC"/>
</dbReference>
<dbReference type="STRING" id="454171.CP488_02909"/>
<proteinExistence type="inferred from homology"/>
<dbReference type="GO" id="GO:0006465">
    <property type="term" value="P:signal peptide processing"/>
    <property type="evidence" value="ECO:0007669"/>
    <property type="project" value="TreeGrafter"/>
</dbReference>
<feature type="domain" description="Prepilin type IV endopeptidase peptidase" evidence="8">
    <location>
        <begin position="112"/>
        <end position="238"/>
    </location>
</feature>
<evidence type="ECO:0000313" key="11">
    <source>
        <dbReference type="Proteomes" id="UP000014227"/>
    </source>
</evidence>
<reference evidence="11" key="1">
    <citation type="submission" date="2013-03" db="EMBL/GenBank/DDBJ databases">
        <title>Genome sequence of Chthonomonas calidirosea, the first sequenced genome from the Armatimonadetes phylum (formally candidate division OP10).</title>
        <authorList>
            <person name="Lee K.C.Y."/>
            <person name="Morgan X.C."/>
            <person name="Dunfield P.F."/>
            <person name="Tamas I."/>
            <person name="Houghton K.M."/>
            <person name="Vyssotski M."/>
            <person name="Ryan J.L.J."/>
            <person name="Lagutin K."/>
            <person name="McDonald I.R."/>
            <person name="Stott M.B."/>
        </authorList>
    </citation>
    <scope>NUCLEOTIDE SEQUENCE [LARGE SCALE GENOMIC DNA]</scope>
    <source>
        <strain evidence="11">DSM 23976 / ICMP 18418 / T49</strain>
    </source>
</reference>
<evidence type="ECO:0000256" key="7">
    <source>
        <dbReference type="SAM" id="Phobius"/>
    </source>
</evidence>
<dbReference type="eggNOG" id="COG1989">
    <property type="taxonomic scope" value="Bacteria"/>
</dbReference>
<feature type="transmembrane region" description="Helical" evidence="7">
    <location>
        <begin position="325"/>
        <end position="350"/>
    </location>
</feature>
<accession>S0EXH8</accession>
<name>S0EXH8_CHTCT</name>
<organism evidence="10 11">
    <name type="scientific">Chthonomonas calidirosea (strain DSM 23976 / ICMP 18418 / T49)</name>
    <dbReference type="NCBI Taxonomy" id="1303518"/>
    <lineage>
        <taxon>Bacteria</taxon>
        <taxon>Bacillati</taxon>
        <taxon>Armatimonadota</taxon>
        <taxon>Chthonomonadia</taxon>
        <taxon>Chthonomonadales</taxon>
        <taxon>Chthonomonadaceae</taxon>
        <taxon>Chthonomonas</taxon>
    </lineage>
</organism>
<dbReference type="EMBL" id="HF951689">
    <property type="protein sequence ID" value="CCW35007.1"/>
    <property type="molecule type" value="Genomic_DNA"/>
</dbReference>
<dbReference type="InterPro" id="IPR000045">
    <property type="entry name" value="Prepilin_IV_endopep_pep"/>
</dbReference>
<comment type="subcellular location">
    <subcellularLocation>
        <location evidence="1">Cell membrane</location>
        <topology evidence="1">Multi-pass membrane protein</topology>
    </subcellularLocation>
</comment>
<dbReference type="Pfam" id="PF01478">
    <property type="entry name" value="Peptidase_A24"/>
    <property type="match status" value="1"/>
</dbReference>
<dbReference type="Pfam" id="PF06750">
    <property type="entry name" value="A24_N_bact"/>
    <property type="match status" value="1"/>
</dbReference>
<dbReference type="EC" id="3.4.23.43" evidence="10"/>
<feature type="transmembrane region" description="Helical" evidence="7">
    <location>
        <begin position="6"/>
        <end position="29"/>
    </location>
</feature>
<dbReference type="GO" id="GO:0032259">
    <property type="term" value="P:methylation"/>
    <property type="evidence" value="ECO:0007669"/>
    <property type="project" value="UniProtKB-KW"/>
</dbReference>
<evidence type="ECO:0000256" key="1">
    <source>
        <dbReference type="ARBA" id="ARBA00004651"/>
    </source>
</evidence>
<dbReference type="Proteomes" id="UP000014227">
    <property type="component" value="Chromosome I"/>
</dbReference>
<dbReference type="GO" id="GO:0005886">
    <property type="term" value="C:plasma membrane"/>
    <property type="evidence" value="ECO:0007669"/>
    <property type="project" value="UniProtKB-SubCell"/>
</dbReference>